<evidence type="ECO:0000256" key="7">
    <source>
        <dbReference type="ARBA" id="ARBA00022786"/>
    </source>
</evidence>
<sequence>MFGTRVTAEEGRVYHKTWRAWLKQSEPQYPQDMSTGMSENNDTIFVRDGQLVLAPKHDSVPFIPGRRMLVPIDPITLEPLNEEERRLGHPAWSGPVGDTANTTVVYIPPRFKSRVSAFLFVMWVSGSLFFCSITIVPVAVGRYVFSEWFLAKNNVHDVYAYLVGGSLMLLAGLLFGGLCDFLMGIWRDPRISTLYNQIHQFGTWLMPRLSKYFQCGLEGLRV</sequence>
<evidence type="ECO:0000256" key="6">
    <source>
        <dbReference type="ARBA" id="ARBA00022692"/>
    </source>
</evidence>
<dbReference type="Proteomes" id="UP000605846">
    <property type="component" value="Unassembled WGS sequence"/>
</dbReference>
<dbReference type="GO" id="GO:0036503">
    <property type="term" value="P:ERAD pathway"/>
    <property type="evidence" value="ECO:0007669"/>
    <property type="project" value="TreeGrafter"/>
</dbReference>
<accession>A0A8H7BLR9</accession>
<keyword evidence="6 10" id="KW-0812">Transmembrane</keyword>
<proteinExistence type="predicted"/>
<dbReference type="OrthoDB" id="2277777at2759"/>
<dbReference type="GO" id="GO:0061630">
    <property type="term" value="F:ubiquitin protein ligase activity"/>
    <property type="evidence" value="ECO:0007669"/>
    <property type="project" value="UniProtKB-EC"/>
</dbReference>
<comment type="catalytic activity">
    <reaction evidence="1">
        <text>S-ubiquitinyl-[E2 ubiquitin-conjugating enzyme]-L-cysteine + [acceptor protein]-L-lysine = [E2 ubiquitin-conjugating enzyme]-L-cysteine + N(6)-ubiquitinyl-[acceptor protein]-L-lysine.</text>
        <dbReference type="EC" id="2.3.2.27"/>
    </reaction>
</comment>
<keyword evidence="5" id="KW-0808">Transferase</keyword>
<evidence type="ECO:0000256" key="8">
    <source>
        <dbReference type="ARBA" id="ARBA00022989"/>
    </source>
</evidence>
<name>A0A8H7BLR9_9FUNG</name>
<evidence type="ECO:0000256" key="1">
    <source>
        <dbReference type="ARBA" id="ARBA00000900"/>
    </source>
</evidence>
<dbReference type="PANTHER" id="PTHR13145">
    <property type="entry name" value="SSM4 PROTEIN"/>
    <property type="match status" value="1"/>
</dbReference>
<protein>
    <recommendedName>
        <fullName evidence="4">RING-type E3 ubiquitin transferase</fullName>
        <ecNumber evidence="4">2.3.2.27</ecNumber>
    </recommendedName>
</protein>
<feature type="transmembrane region" description="Helical" evidence="10">
    <location>
        <begin position="117"/>
        <end position="139"/>
    </location>
</feature>
<keyword evidence="8 10" id="KW-1133">Transmembrane helix</keyword>
<comment type="caution">
    <text evidence="11">The sequence shown here is derived from an EMBL/GenBank/DDBJ whole genome shotgun (WGS) entry which is preliminary data.</text>
</comment>
<dbReference type="EMBL" id="JABAYA010000139">
    <property type="protein sequence ID" value="KAF7723808.1"/>
    <property type="molecule type" value="Genomic_DNA"/>
</dbReference>
<evidence type="ECO:0000256" key="3">
    <source>
        <dbReference type="ARBA" id="ARBA00004906"/>
    </source>
</evidence>
<evidence type="ECO:0000313" key="12">
    <source>
        <dbReference type="Proteomes" id="UP000605846"/>
    </source>
</evidence>
<evidence type="ECO:0000313" key="11">
    <source>
        <dbReference type="EMBL" id="KAF7723808.1"/>
    </source>
</evidence>
<feature type="transmembrane region" description="Helical" evidence="10">
    <location>
        <begin position="159"/>
        <end position="183"/>
    </location>
</feature>
<dbReference type="AlphaFoldDB" id="A0A8H7BLR9"/>
<dbReference type="PANTHER" id="PTHR13145:SF0">
    <property type="entry name" value="E3 UBIQUITIN-PROTEIN LIGASE MARCHF6"/>
    <property type="match status" value="1"/>
</dbReference>
<comment type="pathway">
    <text evidence="3">Protein modification; protein ubiquitination.</text>
</comment>
<comment type="subcellular location">
    <subcellularLocation>
        <location evidence="2">Membrane</location>
        <topology evidence="2">Multi-pass membrane protein</topology>
    </subcellularLocation>
</comment>
<evidence type="ECO:0000256" key="4">
    <source>
        <dbReference type="ARBA" id="ARBA00012483"/>
    </source>
</evidence>
<keyword evidence="9 10" id="KW-0472">Membrane</keyword>
<keyword evidence="12" id="KW-1185">Reference proteome</keyword>
<evidence type="ECO:0000256" key="2">
    <source>
        <dbReference type="ARBA" id="ARBA00004141"/>
    </source>
</evidence>
<reference evidence="11" key="1">
    <citation type="submission" date="2020-01" db="EMBL/GenBank/DDBJ databases">
        <title>Genome Sequencing of Three Apophysomyces-Like Fungal Strains Confirms a Novel Fungal Genus in the Mucoromycota with divergent Burkholderia-like Endosymbiotic Bacteria.</title>
        <authorList>
            <person name="Stajich J.E."/>
            <person name="Macias A.M."/>
            <person name="Carter-House D."/>
            <person name="Lovett B."/>
            <person name="Kasson L.R."/>
            <person name="Berry K."/>
            <person name="Grigoriev I."/>
            <person name="Chang Y."/>
            <person name="Spatafora J."/>
            <person name="Kasson M.T."/>
        </authorList>
    </citation>
    <scope>NUCLEOTIDE SEQUENCE</scope>
    <source>
        <strain evidence="11">NRRL A-21654</strain>
    </source>
</reference>
<dbReference type="EC" id="2.3.2.27" evidence="4"/>
<evidence type="ECO:0000256" key="9">
    <source>
        <dbReference type="ARBA" id="ARBA00023136"/>
    </source>
</evidence>
<keyword evidence="7" id="KW-0833">Ubl conjugation pathway</keyword>
<dbReference type="GO" id="GO:0005789">
    <property type="term" value="C:endoplasmic reticulum membrane"/>
    <property type="evidence" value="ECO:0007669"/>
    <property type="project" value="TreeGrafter"/>
</dbReference>
<evidence type="ECO:0000256" key="10">
    <source>
        <dbReference type="SAM" id="Phobius"/>
    </source>
</evidence>
<evidence type="ECO:0000256" key="5">
    <source>
        <dbReference type="ARBA" id="ARBA00022679"/>
    </source>
</evidence>
<gene>
    <name evidence="11" type="primary">MARCH7</name>
    <name evidence="11" type="ORF">EC973_001592</name>
</gene>
<organism evidence="11 12">
    <name type="scientific">Apophysomyces ossiformis</name>
    <dbReference type="NCBI Taxonomy" id="679940"/>
    <lineage>
        <taxon>Eukaryota</taxon>
        <taxon>Fungi</taxon>
        <taxon>Fungi incertae sedis</taxon>
        <taxon>Mucoromycota</taxon>
        <taxon>Mucoromycotina</taxon>
        <taxon>Mucoromycetes</taxon>
        <taxon>Mucorales</taxon>
        <taxon>Mucorineae</taxon>
        <taxon>Mucoraceae</taxon>
        <taxon>Apophysomyces</taxon>
    </lineage>
</organism>